<dbReference type="InterPro" id="IPR032465">
    <property type="entry name" value="ACMSD"/>
</dbReference>
<dbReference type="Proteomes" id="UP000236740">
    <property type="component" value="Unassembled WGS sequence"/>
</dbReference>
<keyword evidence="3" id="KW-0378">Hydrolase</keyword>
<evidence type="ECO:0000313" key="6">
    <source>
        <dbReference type="Proteomes" id="UP000296733"/>
    </source>
</evidence>
<dbReference type="EMBL" id="FNVN01000004">
    <property type="protein sequence ID" value="SEG57663.1"/>
    <property type="molecule type" value="Genomic_DNA"/>
</dbReference>
<keyword evidence="3" id="KW-0614">Plasmid</keyword>
<dbReference type="GeneID" id="39859593"/>
<dbReference type="SUPFAM" id="SSF51556">
    <property type="entry name" value="Metallo-dependent hydrolases"/>
    <property type="match status" value="1"/>
</dbReference>
<dbReference type="PANTHER" id="PTHR21240">
    <property type="entry name" value="2-AMINO-3-CARBOXYLMUCONATE-6-SEMIALDEHYDE DECARBOXYLASE"/>
    <property type="match status" value="1"/>
</dbReference>
<evidence type="ECO:0000313" key="3">
    <source>
        <dbReference type="EMBL" id="QCC49223.1"/>
    </source>
</evidence>
<dbReference type="EMBL" id="CP031312">
    <property type="protein sequence ID" value="QCC49223.1"/>
    <property type="molecule type" value="Genomic_DNA"/>
</dbReference>
<sequence>MSQPDTESRRADDLDSYHVIDCDCHYMESFTDVAEYMDEPWKTKFEGSNFDEKGAKQNLSSFFPFSTGDRQAHGKITREHSSYPDSPETPERIREGMSSIGVDETLLISHLILAGAGTTADDTRQSAFAKAYVEYMSEEVLDPDDGIYGLAPIPYADIDASLEILDHIEGSEAYAGACFVTAGATPPLGNRKYDPLYERCEDMGLPAVFHTGGAGLDEYVRGGYQEMLETHTLGFLESNMSQIVSLVVQGVPEKFPDLDVAFMESGVTYLPSLITRLDEEYLKRPEEAPLLEKEPGEYITDFYYGTQPLEVSADPEFLEKCVDMVGPEQLMYASDYPHWDYDRPTTVIDLPFLSEEEKRGILSENAAEVFGL</sequence>
<dbReference type="GO" id="GO:0016787">
    <property type="term" value="F:hydrolase activity"/>
    <property type="evidence" value="ECO:0007669"/>
    <property type="project" value="UniProtKB-KW"/>
</dbReference>
<reference evidence="3 6" key="2">
    <citation type="journal article" date="2019" name="Nat. Commun.">
        <title>A new type of DNA phosphorothioation-based antiviral system in archaea.</title>
        <authorList>
            <person name="Xiong L."/>
            <person name="Liu S."/>
            <person name="Chen S."/>
            <person name="Xiao Y."/>
            <person name="Zhu B."/>
            <person name="Gao Y."/>
            <person name="Zhang Y."/>
            <person name="Chen B."/>
            <person name="Luo J."/>
            <person name="Deng Z."/>
            <person name="Chen X."/>
            <person name="Wang L."/>
            <person name="Chen S."/>
        </authorList>
    </citation>
    <scope>NUCLEOTIDE SEQUENCE [LARGE SCALE GENOMIC DNA]</scope>
    <source>
        <strain evidence="3 6">CGMCC 1.10331</strain>
        <plasmid evidence="3 6">unnamed1</plasmid>
    </source>
</reference>
<dbReference type="Pfam" id="PF04909">
    <property type="entry name" value="Amidohydro_2"/>
    <property type="match status" value="1"/>
</dbReference>
<evidence type="ECO:0000313" key="4">
    <source>
        <dbReference type="EMBL" id="SEG57663.1"/>
    </source>
</evidence>
<protein>
    <submittedName>
        <fullName evidence="3">Amidohydrolase</fullName>
    </submittedName>
</protein>
<dbReference type="GO" id="GO:0016831">
    <property type="term" value="F:carboxy-lyase activity"/>
    <property type="evidence" value="ECO:0007669"/>
    <property type="project" value="InterPro"/>
</dbReference>
<dbReference type="OrthoDB" id="189863at2157"/>
<dbReference type="GO" id="GO:0005737">
    <property type="term" value="C:cytoplasm"/>
    <property type="evidence" value="ECO:0007669"/>
    <property type="project" value="TreeGrafter"/>
</dbReference>
<dbReference type="Gene3D" id="3.20.20.140">
    <property type="entry name" value="Metal-dependent hydrolases"/>
    <property type="match status" value="1"/>
</dbReference>
<dbReference type="InterPro" id="IPR006680">
    <property type="entry name" value="Amidohydro-rel"/>
</dbReference>
<name>A0A1H6BA07_9EURY</name>
<reference evidence="4 5" key="1">
    <citation type="submission" date="2016-10" db="EMBL/GenBank/DDBJ databases">
        <authorList>
            <person name="de Groot N.N."/>
        </authorList>
    </citation>
    <scope>NUCLEOTIDE SEQUENCE [LARGE SCALE GENOMIC DNA]</scope>
    <source>
        <strain evidence="4 5">CGMCC 1.10331</strain>
    </source>
</reference>
<dbReference type="PANTHER" id="PTHR21240:SF28">
    <property type="entry name" value="ISO-OROTATE DECARBOXYLASE (EUROFUNG)"/>
    <property type="match status" value="1"/>
</dbReference>
<dbReference type="AlphaFoldDB" id="A0A1H6BA07"/>
<feature type="domain" description="Amidohydrolase-related" evidence="2">
    <location>
        <begin position="20"/>
        <end position="372"/>
    </location>
</feature>
<dbReference type="KEGG" id="hlm:DV707_15845"/>
<dbReference type="GO" id="GO:0019748">
    <property type="term" value="P:secondary metabolic process"/>
    <property type="evidence" value="ECO:0007669"/>
    <property type="project" value="TreeGrafter"/>
</dbReference>
<keyword evidence="1" id="KW-0456">Lyase</keyword>
<evidence type="ECO:0000256" key="1">
    <source>
        <dbReference type="ARBA" id="ARBA00023239"/>
    </source>
</evidence>
<proteinExistence type="predicted"/>
<accession>A0A1H6BA07</accession>
<dbReference type="RefSeq" id="WP_103992387.1">
    <property type="nucleotide sequence ID" value="NZ_CP031312.1"/>
</dbReference>
<evidence type="ECO:0000313" key="5">
    <source>
        <dbReference type="Proteomes" id="UP000236740"/>
    </source>
</evidence>
<gene>
    <name evidence="3" type="ORF">DV707_15845</name>
    <name evidence="4" type="ORF">SAMN04488133_2695</name>
</gene>
<dbReference type="Proteomes" id="UP000296733">
    <property type="component" value="Plasmid unnamed1"/>
</dbReference>
<keyword evidence="5" id="KW-1185">Reference proteome</keyword>
<evidence type="ECO:0000259" key="2">
    <source>
        <dbReference type="Pfam" id="PF04909"/>
    </source>
</evidence>
<organism evidence="4 5">
    <name type="scientific">Halobellus limi</name>
    <dbReference type="NCBI Taxonomy" id="699433"/>
    <lineage>
        <taxon>Archaea</taxon>
        <taxon>Methanobacteriati</taxon>
        <taxon>Methanobacteriota</taxon>
        <taxon>Stenosarchaea group</taxon>
        <taxon>Halobacteria</taxon>
        <taxon>Halobacteriales</taxon>
        <taxon>Haloferacaceae</taxon>
        <taxon>Halobellus</taxon>
    </lineage>
</organism>
<dbReference type="InterPro" id="IPR032466">
    <property type="entry name" value="Metal_Hydrolase"/>
</dbReference>
<geneLocation type="plasmid" evidence="3">
    <name>unnamed1</name>
</geneLocation>